<protein>
    <submittedName>
        <fullName evidence="2">Uncharacterized protein</fullName>
    </submittedName>
</protein>
<evidence type="ECO:0000256" key="1">
    <source>
        <dbReference type="SAM" id="MobiDB-lite"/>
    </source>
</evidence>
<organism evidence="2 3">
    <name type="scientific">Prunus dulcis</name>
    <name type="common">Almond</name>
    <name type="synonym">Amygdalus dulcis</name>
    <dbReference type="NCBI Taxonomy" id="3755"/>
    <lineage>
        <taxon>Eukaryota</taxon>
        <taxon>Viridiplantae</taxon>
        <taxon>Streptophyta</taxon>
        <taxon>Embryophyta</taxon>
        <taxon>Tracheophyta</taxon>
        <taxon>Spermatophyta</taxon>
        <taxon>Magnoliopsida</taxon>
        <taxon>eudicotyledons</taxon>
        <taxon>Gunneridae</taxon>
        <taxon>Pentapetalae</taxon>
        <taxon>rosids</taxon>
        <taxon>fabids</taxon>
        <taxon>Rosales</taxon>
        <taxon>Rosaceae</taxon>
        <taxon>Amygdaloideae</taxon>
        <taxon>Amygdaleae</taxon>
        <taxon>Prunus</taxon>
    </lineage>
</organism>
<dbReference type="EMBL" id="JAJFAZ020000006">
    <property type="protein sequence ID" value="KAI5326259.1"/>
    <property type="molecule type" value="Genomic_DNA"/>
</dbReference>
<dbReference type="Proteomes" id="UP001054821">
    <property type="component" value="Chromosome 6"/>
</dbReference>
<sequence length="151" mass="16730">MAGNVAGDVGSFSWFSRRRHRRLLGFRSEKRGGLGRGGRDEAFARNGASNGGRTAKFSPIDRPHYQHDALKERSLLKRAHKRGDPQVLSISIGRITQFYSTNGTLYSTTPKSNSDGKWPESASEVRGLTRNFTASIRRPPSPWSSRNPGNS</sequence>
<feature type="region of interest" description="Disordered" evidence="1">
    <location>
        <begin position="30"/>
        <end position="62"/>
    </location>
</feature>
<comment type="caution">
    <text evidence="2">The sequence shown here is derived from an EMBL/GenBank/DDBJ whole genome shotgun (WGS) entry which is preliminary data.</text>
</comment>
<feature type="compositionally biased region" description="Basic and acidic residues" evidence="1">
    <location>
        <begin position="30"/>
        <end position="43"/>
    </location>
</feature>
<feature type="region of interest" description="Disordered" evidence="1">
    <location>
        <begin position="107"/>
        <end position="151"/>
    </location>
</feature>
<keyword evidence="3" id="KW-1185">Reference proteome</keyword>
<proteinExistence type="predicted"/>
<reference evidence="2 3" key="1">
    <citation type="journal article" date="2022" name="G3 (Bethesda)">
        <title>Whole-genome sequence and methylome profiling of the almond [Prunus dulcis (Mill.) D.A. Webb] cultivar 'Nonpareil'.</title>
        <authorList>
            <person name="D'Amico-Willman K.M."/>
            <person name="Ouma W.Z."/>
            <person name="Meulia T."/>
            <person name="Sideli G.M."/>
            <person name="Gradziel T.M."/>
            <person name="Fresnedo-Ramirez J."/>
        </authorList>
    </citation>
    <scope>NUCLEOTIDE SEQUENCE [LARGE SCALE GENOMIC DNA]</scope>
    <source>
        <strain evidence="2">Clone GOH B32 T37-40</strain>
    </source>
</reference>
<gene>
    <name evidence="2" type="ORF">L3X38_035333</name>
</gene>
<evidence type="ECO:0000313" key="3">
    <source>
        <dbReference type="Proteomes" id="UP001054821"/>
    </source>
</evidence>
<accession>A0AAD4YYQ2</accession>
<dbReference type="AlphaFoldDB" id="A0AAD4YYQ2"/>
<name>A0AAD4YYQ2_PRUDU</name>
<evidence type="ECO:0000313" key="2">
    <source>
        <dbReference type="EMBL" id="KAI5326259.1"/>
    </source>
</evidence>